<dbReference type="GO" id="GO:0071944">
    <property type="term" value="C:cell periphery"/>
    <property type="evidence" value="ECO:0007669"/>
    <property type="project" value="TreeGrafter"/>
</dbReference>
<feature type="transmembrane region" description="Helical" evidence="8">
    <location>
        <begin position="89"/>
        <end position="109"/>
    </location>
</feature>
<proteinExistence type="predicted"/>
<keyword evidence="6 8" id="KW-0472">Membrane</keyword>
<feature type="transmembrane region" description="Helical" evidence="8">
    <location>
        <begin position="417"/>
        <end position="440"/>
    </location>
</feature>
<feature type="transmembrane region" description="Helical" evidence="8">
    <location>
        <begin position="689"/>
        <end position="707"/>
    </location>
</feature>
<gene>
    <name evidence="9" type="ORF">CGI_10003225</name>
</gene>
<feature type="region of interest" description="Disordered" evidence="7">
    <location>
        <begin position="551"/>
        <end position="633"/>
    </location>
</feature>
<feature type="compositionally biased region" description="Polar residues" evidence="7">
    <location>
        <begin position="862"/>
        <end position="879"/>
    </location>
</feature>
<evidence type="ECO:0000313" key="9">
    <source>
        <dbReference type="EMBL" id="EKC21832.1"/>
    </source>
</evidence>
<evidence type="ECO:0000256" key="7">
    <source>
        <dbReference type="SAM" id="MobiDB-lite"/>
    </source>
</evidence>
<dbReference type="AlphaFoldDB" id="K1PD92"/>
<dbReference type="InterPro" id="IPR004835">
    <property type="entry name" value="Chitin_synth"/>
</dbReference>
<organism evidence="9">
    <name type="scientific">Magallana gigas</name>
    <name type="common">Pacific oyster</name>
    <name type="synonym">Crassostrea gigas</name>
    <dbReference type="NCBI Taxonomy" id="29159"/>
    <lineage>
        <taxon>Eukaryota</taxon>
        <taxon>Metazoa</taxon>
        <taxon>Spiralia</taxon>
        <taxon>Lophotrochozoa</taxon>
        <taxon>Mollusca</taxon>
        <taxon>Bivalvia</taxon>
        <taxon>Autobranchia</taxon>
        <taxon>Pteriomorphia</taxon>
        <taxon>Ostreida</taxon>
        <taxon>Ostreoidea</taxon>
        <taxon>Ostreidae</taxon>
        <taxon>Magallana</taxon>
    </lineage>
</organism>
<feature type="transmembrane region" description="Helical" evidence="8">
    <location>
        <begin position="480"/>
        <end position="499"/>
    </location>
</feature>
<reference evidence="9" key="1">
    <citation type="journal article" date="2012" name="Nature">
        <title>The oyster genome reveals stress adaptation and complexity of shell formation.</title>
        <authorList>
            <person name="Zhang G."/>
            <person name="Fang X."/>
            <person name="Guo X."/>
            <person name="Li L."/>
            <person name="Luo R."/>
            <person name="Xu F."/>
            <person name="Yang P."/>
            <person name="Zhang L."/>
            <person name="Wang X."/>
            <person name="Qi H."/>
            <person name="Xiong Z."/>
            <person name="Que H."/>
            <person name="Xie Y."/>
            <person name="Holland P.W."/>
            <person name="Paps J."/>
            <person name="Zhu Y."/>
            <person name="Wu F."/>
            <person name="Chen Y."/>
            <person name="Wang J."/>
            <person name="Peng C."/>
            <person name="Meng J."/>
            <person name="Yang L."/>
            <person name="Liu J."/>
            <person name="Wen B."/>
            <person name="Zhang N."/>
            <person name="Huang Z."/>
            <person name="Zhu Q."/>
            <person name="Feng Y."/>
            <person name="Mount A."/>
            <person name="Hedgecock D."/>
            <person name="Xu Z."/>
            <person name="Liu Y."/>
            <person name="Domazet-Loso T."/>
            <person name="Du Y."/>
            <person name="Sun X."/>
            <person name="Zhang S."/>
            <person name="Liu B."/>
            <person name="Cheng P."/>
            <person name="Jiang X."/>
            <person name="Li J."/>
            <person name="Fan D."/>
            <person name="Wang W."/>
            <person name="Fu W."/>
            <person name="Wang T."/>
            <person name="Wang B."/>
            <person name="Zhang J."/>
            <person name="Peng Z."/>
            <person name="Li Y."/>
            <person name="Li N."/>
            <person name="Wang J."/>
            <person name="Chen M."/>
            <person name="He Y."/>
            <person name="Tan F."/>
            <person name="Song X."/>
            <person name="Zheng Q."/>
            <person name="Huang R."/>
            <person name="Yang H."/>
            <person name="Du X."/>
            <person name="Chen L."/>
            <person name="Yang M."/>
            <person name="Gaffney P.M."/>
            <person name="Wang S."/>
            <person name="Luo L."/>
            <person name="She Z."/>
            <person name="Ming Y."/>
            <person name="Huang W."/>
            <person name="Zhang S."/>
            <person name="Huang B."/>
            <person name="Zhang Y."/>
            <person name="Qu T."/>
            <person name="Ni P."/>
            <person name="Miao G."/>
            <person name="Wang J."/>
            <person name="Wang Q."/>
            <person name="Steinberg C.E."/>
            <person name="Wang H."/>
            <person name="Li N."/>
            <person name="Qian L."/>
            <person name="Zhang G."/>
            <person name="Li Y."/>
            <person name="Yang H."/>
            <person name="Liu X."/>
            <person name="Wang J."/>
            <person name="Yin Y."/>
            <person name="Wang J."/>
        </authorList>
    </citation>
    <scope>NUCLEOTIDE SEQUENCE [LARGE SCALE GENOMIC DNA]</scope>
    <source>
        <strain evidence="9">05x7-T-G4-1.051#20</strain>
    </source>
</reference>
<feature type="compositionally biased region" description="Basic and acidic residues" evidence="7">
    <location>
        <begin position="20"/>
        <end position="50"/>
    </location>
</feature>
<dbReference type="Pfam" id="PF03142">
    <property type="entry name" value="Chitin_synth_2"/>
    <property type="match status" value="1"/>
</dbReference>
<dbReference type="GO" id="GO:0006031">
    <property type="term" value="P:chitin biosynthetic process"/>
    <property type="evidence" value="ECO:0007669"/>
    <property type="project" value="TreeGrafter"/>
</dbReference>
<name>K1PD92_MAGGI</name>
<dbReference type="GO" id="GO:0004100">
    <property type="term" value="F:chitin synthase activity"/>
    <property type="evidence" value="ECO:0007669"/>
    <property type="project" value="UniProtKB-EC"/>
</dbReference>
<keyword evidence="5 8" id="KW-1133">Transmembrane helix</keyword>
<accession>K1PD92</accession>
<feature type="compositionally biased region" description="Basic and acidic residues" evidence="7">
    <location>
        <begin position="572"/>
        <end position="613"/>
    </location>
</feature>
<keyword evidence="4 8" id="KW-0812">Transmembrane</keyword>
<evidence type="ECO:0000256" key="1">
    <source>
        <dbReference type="ARBA" id="ARBA00004141"/>
    </source>
</evidence>
<feature type="region of interest" description="Disordered" evidence="7">
    <location>
        <begin position="1"/>
        <end position="50"/>
    </location>
</feature>
<feature type="transmembrane region" description="Helical" evidence="8">
    <location>
        <begin position="447"/>
        <end position="468"/>
    </location>
</feature>
<evidence type="ECO:0000256" key="3">
    <source>
        <dbReference type="ARBA" id="ARBA00022676"/>
    </source>
</evidence>
<keyword evidence="3" id="KW-0328">Glycosyltransferase</keyword>
<dbReference type="EC" id="2.4.1.16" evidence="2"/>
<evidence type="ECO:0000256" key="4">
    <source>
        <dbReference type="ARBA" id="ARBA00022692"/>
    </source>
</evidence>
<evidence type="ECO:0000256" key="2">
    <source>
        <dbReference type="ARBA" id="ARBA00012543"/>
    </source>
</evidence>
<feature type="region of interest" description="Disordered" evidence="7">
    <location>
        <begin position="860"/>
        <end position="879"/>
    </location>
</feature>
<dbReference type="HOGENOM" id="CLU_004002_2_0_1"/>
<comment type="subcellular location">
    <subcellularLocation>
        <location evidence="1">Membrane</location>
        <topology evidence="1">Multi-pass membrane protein</topology>
    </subcellularLocation>
</comment>
<protein>
    <recommendedName>
        <fullName evidence="2">chitin synthase</fullName>
        <ecNumber evidence="2">2.4.1.16</ecNumber>
    </recommendedName>
</protein>
<evidence type="ECO:0000256" key="8">
    <source>
        <dbReference type="SAM" id="Phobius"/>
    </source>
</evidence>
<keyword evidence="3" id="KW-0808">Transferase</keyword>
<dbReference type="InParanoid" id="K1PD92"/>
<sequence>METNGDSETKDTSEPVSSKTSDKPPKTKEKKKKDDNIKKKSTKSDDKNKENRDKIWDIAGERPHVSSDRAAKIWNIVTNIAVVTIRISLFFVVLISTGLTRVIIHLMIWKLNPPNPHSAVNLNKLGGLLELVEERVDYDQYLHREDEKKNQQHKKGYISEEIYEFEVHIFFDDAFESRKSKTGKPMKGIKVNEYVKTLENVIPNTAKIEYMGYELEKVKKFETPYGARFEWTLLTDQKLVVHLKDKTKIRNRKRWSQVMYLYYLLSFKMNEAKEEVNVFESNDKIVKESMLKFTANTFILALDGDVEFKPEAVTRLLDLMKKDPLVGAACGRIHPIGTGPMVWYQKFEYAISHWLQKASEHVFGCVLCSPGCFSLFRGSALLDNNVMKTYTRMPTEAKHYVQYDQASIFLAKEDTQLLLAAIFSTIYSLAMVVVLIGLVVEGIESQLCSATTGFICFVGSVFVVAALLHPMEFPCIIHGLLYFLAVPSMSMLLILYSVGNMHNVNWGTRESKVDNNDGSAKMIQRQFLGQSCSIGDWCRCIMCVTEKKNDPNISDNTETDEEKQPEDETNDEKETKNSKTEKGCENKDLKDNKKEKKETKTQKDKADTRDEQTKSTQGKGNKKGKDKSNSTEKKDKKKLGLFGECEPITDNEHEFWTWFIKKYLTPEKQMIENQQVAMKSKLIDLRNKVFFFFFIINAIFVTVVYVLTQVQAISIPLSCNVGDKQGAIEPISIAFTLVFGILLFVQFIGMLLHRISTISHIIATTKICGNKLDTKTPIVKIEKPTLFQDDESANKSGIGVQMLTGEQKIHIKTLVDLKTTIRQKLESIPENAKEVDLIVSRYSNVPVHITSVRDPVWRPKTEMNNVDVSSSDTPGPSST</sequence>
<dbReference type="PANTHER" id="PTHR22914">
    <property type="entry name" value="CHITIN SYNTHASE"/>
    <property type="match status" value="1"/>
</dbReference>
<dbReference type="InterPro" id="IPR029044">
    <property type="entry name" value="Nucleotide-diphossugar_trans"/>
</dbReference>
<evidence type="ECO:0000256" key="6">
    <source>
        <dbReference type="ARBA" id="ARBA00023136"/>
    </source>
</evidence>
<dbReference type="SUPFAM" id="SSF53448">
    <property type="entry name" value="Nucleotide-diphospho-sugar transferases"/>
    <property type="match status" value="1"/>
</dbReference>
<dbReference type="PANTHER" id="PTHR22914:SF42">
    <property type="entry name" value="CHITIN SYNTHASE"/>
    <property type="match status" value="1"/>
</dbReference>
<evidence type="ECO:0000256" key="5">
    <source>
        <dbReference type="ARBA" id="ARBA00022989"/>
    </source>
</evidence>
<feature type="compositionally biased region" description="Acidic residues" evidence="7">
    <location>
        <begin position="557"/>
        <end position="571"/>
    </location>
</feature>
<dbReference type="EMBL" id="JH815972">
    <property type="protein sequence ID" value="EKC21832.1"/>
    <property type="molecule type" value="Genomic_DNA"/>
</dbReference>
<feature type="transmembrane region" description="Helical" evidence="8">
    <location>
        <begin position="727"/>
        <end position="752"/>
    </location>
</feature>
<dbReference type="GO" id="GO:0016020">
    <property type="term" value="C:membrane"/>
    <property type="evidence" value="ECO:0007669"/>
    <property type="project" value="UniProtKB-SubCell"/>
</dbReference>